<gene>
    <name evidence="3" type="ORF">GCM10010310_79110</name>
</gene>
<feature type="region of interest" description="Disordered" evidence="1">
    <location>
        <begin position="670"/>
        <end position="700"/>
    </location>
</feature>
<evidence type="ECO:0000256" key="1">
    <source>
        <dbReference type="SAM" id="MobiDB-lite"/>
    </source>
</evidence>
<name>A0ABN3TI60_9ACTN</name>
<protein>
    <submittedName>
        <fullName evidence="3">Uncharacterized protein</fullName>
    </submittedName>
</protein>
<comment type="caution">
    <text evidence="3">The sequence shown here is derived from an EMBL/GenBank/DDBJ whole genome shotgun (WGS) entry which is preliminary data.</text>
</comment>
<organism evidence="3 4">
    <name type="scientific">Streptomyces violaceolatus</name>
    <dbReference type="NCBI Taxonomy" id="67378"/>
    <lineage>
        <taxon>Bacteria</taxon>
        <taxon>Bacillati</taxon>
        <taxon>Actinomycetota</taxon>
        <taxon>Actinomycetes</taxon>
        <taxon>Kitasatosporales</taxon>
        <taxon>Streptomycetaceae</taxon>
        <taxon>Streptomyces</taxon>
        <taxon>Streptomyces violaceoruber group</taxon>
    </lineage>
</organism>
<dbReference type="SUPFAM" id="SSF52540">
    <property type="entry name" value="P-loop containing nucleoside triphosphate hydrolases"/>
    <property type="match status" value="1"/>
</dbReference>
<evidence type="ECO:0000313" key="4">
    <source>
        <dbReference type="Proteomes" id="UP001499989"/>
    </source>
</evidence>
<dbReference type="InterPro" id="IPR027417">
    <property type="entry name" value="P-loop_NTPase"/>
</dbReference>
<feature type="transmembrane region" description="Helical" evidence="2">
    <location>
        <begin position="91"/>
        <end position="109"/>
    </location>
</feature>
<evidence type="ECO:0000256" key="2">
    <source>
        <dbReference type="SAM" id="Phobius"/>
    </source>
</evidence>
<proteinExistence type="predicted"/>
<keyword evidence="2" id="KW-1133">Transmembrane helix</keyword>
<evidence type="ECO:0000313" key="3">
    <source>
        <dbReference type="EMBL" id="GAA2704785.1"/>
    </source>
</evidence>
<dbReference type="EMBL" id="BAAASK010000051">
    <property type="protein sequence ID" value="GAA2704785.1"/>
    <property type="molecule type" value="Genomic_DNA"/>
</dbReference>
<keyword evidence="4" id="KW-1185">Reference proteome</keyword>
<reference evidence="3 4" key="1">
    <citation type="journal article" date="2019" name="Int. J. Syst. Evol. Microbiol.">
        <title>The Global Catalogue of Microorganisms (GCM) 10K type strain sequencing project: providing services to taxonomists for standard genome sequencing and annotation.</title>
        <authorList>
            <consortium name="The Broad Institute Genomics Platform"/>
            <consortium name="The Broad Institute Genome Sequencing Center for Infectious Disease"/>
            <person name="Wu L."/>
            <person name="Ma J."/>
        </authorList>
    </citation>
    <scope>NUCLEOTIDE SEQUENCE [LARGE SCALE GENOMIC DNA]</scope>
    <source>
        <strain evidence="3 4">JCM 4531</strain>
    </source>
</reference>
<feature type="transmembrane region" description="Helical" evidence="2">
    <location>
        <begin position="51"/>
        <end position="70"/>
    </location>
</feature>
<keyword evidence="2" id="KW-0812">Transmembrane</keyword>
<dbReference type="Proteomes" id="UP001499989">
    <property type="component" value="Unassembled WGS sequence"/>
</dbReference>
<sequence>MTAETVTPATAPAANVRPPLSPTAARHLATVERIAYGAAGLTAAIGPSTDLWQLHAAALGTGAGVLWRLWTRTRDREEGFGGRLLTSCYKAVPVLGLSTAYGVALAVPGTAWWEVAASVAVATASAVAVPLTRSRGLRRAAENLPATVAEQAPAEEPEQDGYEGDVARHWAASPATGTTRLAHVRQYHPGHPDFEAVILAQPGEAVPGSLDRRAVAAVYDVPEEAVRLAPVPGHGPGRIAVCVAPVELLARQQHQEPGDQLAALWAAKVSAPKGVAPGVELVDHRIEADRIVMRVEAPDTQLLALPRLPLARALGVEDPELLMIETDGMAHGVVTLYREHPLLTVREATPDDLVMDRHGRIAIGMRHDGRPARWPLYDPELGALTDLLVGAPGSGKSVTLLTLIAAERTNGIVSVVADAQDGMSLPEAEGRVFHFGAGQAEAAATLAAYSAVASYRQEVSAANGWGSFTLGKPWRLAILTMDEINRMLAMDSGLPAPFRKWVAGMLGAGQITWRKVGMGVRIAGQSIHLADLADSEKIRANAKNGSVWLGRVNSSMTRSMASDMTTGAVEITPVPKYFGVTGTAELDAAWSGDEAPTGPVTAGTAWLIQSGQPYLSRVWRAVKENRTYPSLIGLMESSPLVGFSAEEADVFRRAYDEALTIAVALLEGDEDGGGAPAPAAPRRTEQAADAGPSRVPTPPATARTLQVLVLDALAAGQLRTREIRKAVGAGTDGGPSSGSVDNALQALQDAGLVARVAHGVWARTDQADPS</sequence>
<keyword evidence="2" id="KW-0472">Membrane</keyword>
<dbReference type="RefSeq" id="WP_344572522.1">
    <property type="nucleotide sequence ID" value="NZ_BAAASK010000051.1"/>
</dbReference>
<dbReference type="Gene3D" id="3.40.50.300">
    <property type="entry name" value="P-loop containing nucleotide triphosphate hydrolases"/>
    <property type="match status" value="1"/>
</dbReference>
<accession>A0ABN3TI60</accession>